<gene>
    <name evidence="9" type="ORF">J1C48_11755</name>
</gene>
<organism evidence="9 10">
    <name type="scientific">Jiella flava</name>
    <dbReference type="NCBI Taxonomy" id="2816857"/>
    <lineage>
        <taxon>Bacteria</taxon>
        <taxon>Pseudomonadati</taxon>
        <taxon>Pseudomonadota</taxon>
        <taxon>Alphaproteobacteria</taxon>
        <taxon>Hyphomicrobiales</taxon>
        <taxon>Aurantimonadaceae</taxon>
        <taxon>Jiella</taxon>
    </lineage>
</organism>
<feature type="region of interest" description="Disordered" evidence="6">
    <location>
        <begin position="381"/>
        <end position="415"/>
    </location>
</feature>
<dbReference type="InterPro" id="IPR036034">
    <property type="entry name" value="PDZ_sf"/>
</dbReference>
<evidence type="ECO:0000313" key="9">
    <source>
        <dbReference type="EMBL" id="MBO0663254.1"/>
    </source>
</evidence>
<evidence type="ECO:0000313" key="10">
    <source>
        <dbReference type="Proteomes" id="UP000664122"/>
    </source>
</evidence>
<dbReference type="Pfam" id="PF13180">
    <property type="entry name" value="PDZ_2"/>
    <property type="match status" value="1"/>
</dbReference>
<evidence type="ECO:0000256" key="3">
    <source>
        <dbReference type="ARBA" id="ARBA00022801"/>
    </source>
</evidence>
<dbReference type="InterPro" id="IPR005151">
    <property type="entry name" value="Tail-specific_protease"/>
</dbReference>
<sequence length="459" mass="49069">MIRKLSILFAGVLMGATAMTVVSQSQGVANAAGSDTYRQLAIFGDVFERVRAQYVTKPDDQQLVESAINGMLTSLDPHSSYMNAKEAAEMRTETRGQFGGLGIEVTMQDDLVKVVSPFEGTPADKAGVLAGDLIAEINGEQVRGLTLGQAVDKMKGDIGTTVTLTIIRQGATKPIRLTLTRAEIKVPSVRHSVEAGDVGYIKLLKFNEQTTVGLEDAIADIKQKVGEKNLKGYILDLRRNPGGLLDEAVSVSDAFLKKGEIVSTRGRNPDETRRYNARPGDDIDGKPLIVLINGGSASASEIVAGALQDQRRATLIGTRSFGKGSVQTIIPLGQNGALRLTTALYYTPSGKSIQGTGINPDITVAQPLPKEIREQMGLDGEDELSRGESSLRGHIQGKNETSEGSGSLDYVPPETKDDIQLNYAIDLLNGKKQNAMFPPKQEASAKAVTDTEASNNAKN</sequence>
<feature type="signal peptide" evidence="7">
    <location>
        <begin position="1"/>
        <end position="20"/>
    </location>
</feature>
<protein>
    <submittedName>
        <fullName evidence="9">S41 family peptidase</fullName>
    </submittedName>
</protein>
<keyword evidence="3 5" id="KW-0378">Hydrolase</keyword>
<dbReference type="SMART" id="SM00245">
    <property type="entry name" value="TSPc"/>
    <property type="match status" value="1"/>
</dbReference>
<dbReference type="GO" id="GO:0004175">
    <property type="term" value="F:endopeptidase activity"/>
    <property type="evidence" value="ECO:0007669"/>
    <property type="project" value="TreeGrafter"/>
</dbReference>
<dbReference type="Gene3D" id="3.90.226.10">
    <property type="entry name" value="2-enoyl-CoA Hydratase, Chain A, domain 1"/>
    <property type="match status" value="1"/>
</dbReference>
<dbReference type="InterPro" id="IPR004447">
    <property type="entry name" value="Peptidase_S41A"/>
</dbReference>
<dbReference type="CDD" id="cd06782">
    <property type="entry name" value="cpPDZ_CPP-like"/>
    <property type="match status" value="1"/>
</dbReference>
<feature type="region of interest" description="Disordered" evidence="6">
    <location>
        <begin position="434"/>
        <end position="459"/>
    </location>
</feature>
<evidence type="ECO:0000256" key="4">
    <source>
        <dbReference type="ARBA" id="ARBA00022825"/>
    </source>
</evidence>
<dbReference type="GO" id="GO:0008236">
    <property type="term" value="F:serine-type peptidase activity"/>
    <property type="evidence" value="ECO:0007669"/>
    <property type="project" value="UniProtKB-KW"/>
</dbReference>
<keyword evidence="2 5" id="KW-0645">Protease</keyword>
<dbReference type="Proteomes" id="UP000664122">
    <property type="component" value="Unassembled WGS sequence"/>
</dbReference>
<feature type="domain" description="PDZ" evidence="8">
    <location>
        <begin position="87"/>
        <end position="155"/>
    </location>
</feature>
<evidence type="ECO:0000256" key="7">
    <source>
        <dbReference type="SAM" id="SignalP"/>
    </source>
</evidence>
<dbReference type="PANTHER" id="PTHR32060:SF30">
    <property type="entry name" value="CARBOXY-TERMINAL PROCESSING PROTEASE CTPA"/>
    <property type="match status" value="1"/>
</dbReference>
<dbReference type="GO" id="GO:0006508">
    <property type="term" value="P:proteolysis"/>
    <property type="evidence" value="ECO:0007669"/>
    <property type="project" value="UniProtKB-KW"/>
</dbReference>
<dbReference type="SUPFAM" id="SSF50156">
    <property type="entry name" value="PDZ domain-like"/>
    <property type="match status" value="1"/>
</dbReference>
<comment type="similarity">
    <text evidence="1 5">Belongs to the peptidase S41A family.</text>
</comment>
<dbReference type="Gene3D" id="3.30.750.44">
    <property type="match status" value="1"/>
</dbReference>
<dbReference type="Gene3D" id="2.30.42.10">
    <property type="match status" value="1"/>
</dbReference>
<dbReference type="FunFam" id="2.30.42.10:FF:000063">
    <property type="entry name" value="Peptidase, S41 family"/>
    <property type="match status" value="1"/>
</dbReference>
<dbReference type="CDD" id="cd07560">
    <property type="entry name" value="Peptidase_S41_CPP"/>
    <property type="match status" value="1"/>
</dbReference>
<dbReference type="InterPro" id="IPR055210">
    <property type="entry name" value="CtpA/B_N"/>
</dbReference>
<dbReference type="SMART" id="SM00228">
    <property type="entry name" value="PDZ"/>
    <property type="match status" value="1"/>
</dbReference>
<dbReference type="GO" id="GO:0007165">
    <property type="term" value="P:signal transduction"/>
    <property type="evidence" value="ECO:0007669"/>
    <property type="project" value="TreeGrafter"/>
</dbReference>
<evidence type="ECO:0000256" key="5">
    <source>
        <dbReference type="RuleBase" id="RU004404"/>
    </source>
</evidence>
<dbReference type="NCBIfam" id="TIGR00225">
    <property type="entry name" value="prc"/>
    <property type="match status" value="1"/>
</dbReference>
<feature type="chain" id="PRO_5037647450" evidence="7">
    <location>
        <begin position="21"/>
        <end position="459"/>
    </location>
</feature>
<dbReference type="FunFam" id="3.90.226.10:FF:000029">
    <property type="entry name" value="Peptidase, S41 family"/>
    <property type="match status" value="1"/>
</dbReference>
<dbReference type="InterPro" id="IPR001478">
    <property type="entry name" value="PDZ"/>
</dbReference>
<dbReference type="Pfam" id="PF22694">
    <property type="entry name" value="CtpB_N-like"/>
    <property type="match status" value="1"/>
</dbReference>
<dbReference type="PANTHER" id="PTHR32060">
    <property type="entry name" value="TAIL-SPECIFIC PROTEASE"/>
    <property type="match status" value="1"/>
</dbReference>
<keyword evidence="7" id="KW-0732">Signal</keyword>
<dbReference type="EMBL" id="JAFMPP010000009">
    <property type="protein sequence ID" value="MBO0663254.1"/>
    <property type="molecule type" value="Genomic_DNA"/>
</dbReference>
<evidence type="ECO:0000259" key="8">
    <source>
        <dbReference type="PROSITE" id="PS50106"/>
    </source>
</evidence>
<accession>A0A939G1E4</accession>
<evidence type="ECO:0000256" key="1">
    <source>
        <dbReference type="ARBA" id="ARBA00009179"/>
    </source>
</evidence>
<dbReference type="PROSITE" id="PS50106">
    <property type="entry name" value="PDZ"/>
    <property type="match status" value="1"/>
</dbReference>
<dbReference type="SUPFAM" id="SSF52096">
    <property type="entry name" value="ClpP/crotonase"/>
    <property type="match status" value="1"/>
</dbReference>
<reference evidence="9" key="1">
    <citation type="submission" date="2021-03" db="EMBL/GenBank/DDBJ databases">
        <title>Whole genome sequence of Jiella sp. CQZ9-1.</title>
        <authorList>
            <person name="Tuo L."/>
        </authorList>
    </citation>
    <scope>NUCLEOTIDE SEQUENCE</scope>
    <source>
        <strain evidence="9">CQZ9-1</strain>
    </source>
</reference>
<evidence type="ECO:0000256" key="6">
    <source>
        <dbReference type="SAM" id="MobiDB-lite"/>
    </source>
</evidence>
<dbReference type="RefSeq" id="WP_207258043.1">
    <property type="nucleotide sequence ID" value="NZ_JAFMPP010000009.1"/>
</dbReference>
<dbReference type="GO" id="GO:0030288">
    <property type="term" value="C:outer membrane-bounded periplasmic space"/>
    <property type="evidence" value="ECO:0007669"/>
    <property type="project" value="TreeGrafter"/>
</dbReference>
<dbReference type="AlphaFoldDB" id="A0A939G1E4"/>
<evidence type="ECO:0000256" key="2">
    <source>
        <dbReference type="ARBA" id="ARBA00022670"/>
    </source>
</evidence>
<dbReference type="Pfam" id="PF03572">
    <property type="entry name" value="Peptidase_S41"/>
    <property type="match status" value="1"/>
</dbReference>
<comment type="caution">
    <text evidence="9">The sequence shown here is derived from an EMBL/GenBank/DDBJ whole genome shotgun (WGS) entry which is preliminary data.</text>
</comment>
<name>A0A939G1E4_9HYPH</name>
<keyword evidence="4 5" id="KW-0720">Serine protease</keyword>
<dbReference type="InterPro" id="IPR029045">
    <property type="entry name" value="ClpP/crotonase-like_dom_sf"/>
</dbReference>
<keyword evidence="10" id="KW-1185">Reference proteome</keyword>
<proteinExistence type="inferred from homology"/>